<reference evidence="2" key="1">
    <citation type="journal article" date="2019" name="Int. J. Syst. Evol. Microbiol.">
        <title>The Global Catalogue of Microorganisms (GCM) 10K type strain sequencing project: providing services to taxonomists for standard genome sequencing and annotation.</title>
        <authorList>
            <consortium name="The Broad Institute Genomics Platform"/>
            <consortium name="The Broad Institute Genome Sequencing Center for Infectious Disease"/>
            <person name="Wu L."/>
            <person name="Ma J."/>
        </authorList>
    </citation>
    <scope>NUCLEOTIDE SEQUENCE [LARGE SCALE GENOMIC DNA]</scope>
    <source>
        <strain evidence="2">CGMCC 1.15103</strain>
    </source>
</reference>
<evidence type="ECO:0000313" key="2">
    <source>
        <dbReference type="Proteomes" id="UP000602004"/>
    </source>
</evidence>
<dbReference type="EMBL" id="BMHL01000013">
    <property type="protein sequence ID" value="GGC62492.1"/>
    <property type="molecule type" value="Genomic_DNA"/>
</dbReference>
<dbReference type="Proteomes" id="UP000602004">
    <property type="component" value="Unassembled WGS sequence"/>
</dbReference>
<keyword evidence="2" id="KW-1185">Reference proteome</keyword>
<evidence type="ECO:0000313" key="1">
    <source>
        <dbReference type="EMBL" id="GGC62492.1"/>
    </source>
</evidence>
<name>A0ABQ1N9L3_9BURK</name>
<organism evidence="1 2">
    <name type="scientific">Paraburkholderia caffeinilytica</name>
    <dbReference type="NCBI Taxonomy" id="1761016"/>
    <lineage>
        <taxon>Bacteria</taxon>
        <taxon>Pseudomonadati</taxon>
        <taxon>Pseudomonadota</taxon>
        <taxon>Betaproteobacteria</taxon>
        <taxon>Burkholderiales</taxon>
        <taxon>Burkholderiaceae</taxon>
        <taxon>Paraburkholderia</taxon>
    </lineage>
</organism>
<sequence>MDAFEGLADGMAHATSMDAATVAKPACETFLSMDITSSGEWRVASGEWRVASGAWRIAVVAAGHGR</sequence>
<gene>
    <name evidence="1" type="ORF">GCM10011400_57880</name>
</gene>
<comment type="caution">
    <text evidence="1">The sequence shown here is derived from an EMBL/GenBank/DDBJ whole genome shotgun (WGS) entry which is preliminary data.</text>
</comment>
<protein>
    <recommendedName>
        <fullName evidence="3">DUF4440 domain-containing protein</fullName>
    </recommendedName>
</protein>
<accession>A0ABQ1N9L3</accession>
<evidence type="ECO:0008006" key="3">
    <source>
        <dbReference type="Google" id="ProtNLM"/>
    </source>
</evidence>
<proteinExistence type="predicted"/>